<name>A0A7S0J6S8_9EUKA</name>
<dbReference type="SUPFAM" id="SSF101887">
    <property type="entry name" value="Apyrase"/>
    <property type="match status" value="1"/>
</dbReference>
<evidence type="ECO:0000256" key="5">
    <source>
        <dbReference type="ARBA" id="ARBA00025738"/>
    </source>
</evidence>
<feature type="binding site" evidence="6">
    <location>
        <position position="256"/>
    </location>
    <ligand>
        <name>Ca(2+)</name>
        <dbReference type="ChEBI" id="CHEBI:29108"/>
    </ligand>
</feature>
<sequence>MEYSHSASACAHARRAAPQLLGMCDRTGILYKIDLTTGAAFPRWAIADGDGDEAKPFKGEWATVKGDKLWVGSPGVKWFDASGTTVLHRNPEWVKHMDSRGHIVNHDWGLVYAALRRSAGATSKGFLWHEAVHWDELNQLWVFLPRRWSEGRPDSRHVLDPAPNPRYDETRGANFLLLASEDFSNITMRRLGPLEPEWGFTSVRKVLGTTDTYVALKVREVKGEPMQSKLAVFDLQGRFLLDPPFASVPGANVKFEGVEFIGIPSMHRYIRGQGSDPSVSMAECKRRLKEHMADEASTSLLRPARVEMSAHVIAE</sequence>
<evidence type="ECO:0000256" key="6">
    <source>
        <dbReference type="PIRSR" id="PIRSR609283-1"/>
    </source>
</evidence>
<feature type="binding site" evidence="6">
    <location>
        <position position="130"/>
    </location>
    <ligand>
        <name>Ca(2+)</name>
        <dbReference type="ChEBI" id="CHEBI:29108"/>
    </ligand>
</feature>
<dbReference type="GO" id="GO:0030166">
    <property type="term" value="P:proteoglycan biosynthetic process"/>
    <property type="evidence" value="ECO:0007669"/>
    <property type="project" value="TreeGrafter"/>
</dbReference>
<dbReference type="AlphaFoldDB" id="A0A7S0J6S8"/>
<evidence type="ECO:0000256" key="2">
    <source>
        <dbReference type="ARBA" id="ARBA00022723"/>
    </source>
</evidence>
<evidence type="ECO:0008006" key="8">
    <source>
        <dbReference type="Google" id="ProtNLM"/>
    </source>
</evidence>
<organism evidence="7">
    <name type="scientific">Calcidiscus leptoporus</name>
    <dbReference type="NCBI Taxonomy" id="127549"/>
    <lineage>
        <taxon>Eukaryota</taxon>
        <taxon>Haptista</taxon>
        <taxon>Haptophyta</taxon>
        <taxon>Prymnesiophyceae</taxon>
        <taxon>Coccolithales</taxon>
        <taxon>Calcidiscaceae</taxon>
        <taxon>Calcidiscus</taxon>
    </lineage>
</organism>
<keyword evidence="2 6" id="KW-0479">Metal-binding</keyword>
<dbReference type="GO" id="GO:0004382">
    <property type="term" value="F:GDP phosphatase activity"/>
    <property type="evidence" value="ECO:0007669"/>
    <property type="project" value="TreeGrafter"/>
</dbReference>
<dbReference type="GO" id="GO:0045134">
    <property type="term" value="F:UDP phosphatase activity"/>
    <property type="evidence" value="ECO:0007669"/>
    <property type="project" value="TreeGrafter"/>
</dbReference>
<proteinExistence type="inferred from homology"/>
<feature type="binding site" evidence="6">
    <location>
        <position position="60"/>
    </location>
    <ligand>
        <name>Ca(2+)</name>
        <dbReference type="ChEBI" id="CHEBI:29108"/>
    </ligand>
</feature>
<dbReference type="Pfam" id="PF06079">
    <property type="entry name" value="Apyrase"/>
    <property type="match status" value="1"/>
</dbReference>
<protein>
    <recommendedName>
        <fullName evidence="8">Apyrase</fullName>
    </recommendedName>
</protein>
<dbReference type="EMBL" id="HBER01035612">
    <property type="protein sequence ID" value="CAD8542764.1"/>
    <property type="molecule type" value="Transcribed_RNA"/>
</dbReference>
<gene>
    <name evidence="7" type="ORF">CLEP1334_LOCUS18051</name>
</gene>
<evidence type="ECO:0000256" key="1">
    <source>
        <dbReference type="ARBA" id="ARBA00001913"/>
    </source>
</evidence>
<comment type="cofactor">
    <cofactor evidence="1 6">
        <name>Ca(2+)</name>
        <dbReference type="ChEBI" id="CHEBI:29108"/>
    </cofactor>
</comment>
<dbReference type="InterPro" id="IPR009283">
    <property type="entry name" value="Apyrase"/>
</dbReference>
<dbReference type="Gene3D" id="2.120.10.100">
    <property type="entry name" value="Apyrase"/>
    <property type="match status" value="1"/>
</dbReference>
<dbReference type="PANTHER" id="PTHR13023:SF3">
    <property type="entry name" value="SOLUBLE CALCIUM-ACTIVATED NUCLEOTIDASE 1"/>
    <property type="match status" value="1"/>
</dbReference>
<keyword evidence="3" id="KW-0378">Hydrolase</keyword>
<evidence type="ECO:0000256" key="3">
    <source>
        <dbReference type="ARBA" id="ARBA00022801"/>
    </source>
</evidence>
<comment type="similarity">
    <text evidence="5">Belongs to the apyrase family.</text>
</comment>
<keyword evidence="4 6" id="KW-0106">Calcium</keyword>
<dbReference type="PANTHER" id="PTHR13023">
    <property type="entry name" value="APYRASE"/>
    <property type="match status" value="1"/>
</dbReference>
<reference evidence="7" key="1">
    <citation type="submission" date="2021-01" db="EMBL/GenBank/DDBJ databases">
        <authorList>
            <person name="Corre E."/>
            <person name="Pelletier E."/>
            <person name="Niang G."/>
            <person name="Scheremetjew M."/>
            <person name="Finn R."/>
            <person name="Kale V."/>
            <person name="Holt S."/>
            <person name="Cochrane G."/>
            <person name="Meng A."/>
            <person name="Brown T."/>
            <person name="Cohen L."/>
        </authorList>
    </citation>
    <scope>NUCLEOTIDE SEQUENCE</scope>
    <source>
        <strain evidence="7">RCC1130</strain>
    </source>
</reference>
<dbReference type="GO" id="GO:0005509">
    <property type="term" value="F:calcium ion binding"/>
    <property type="evidence" value="ECO:0007669"/>
    <property type="project" value="InterPro"/>
</dbReference>
<evidence type="ECO:0000313" key="7">
    <source>
        <dbReference type="EMBL" id="CAD8542764.1"/>
    </source>
</evidence>
<dbReference type="InterPro" id="IPR036258">
    <property type="entry name" value="Apyrase_sf"/>
</dbReference>
<evidence type="ECO:0000256" key="4">
    <source>
        <dbReference type="ARBA" id="ARBA00022837"/>
    </source>
</evidence>
<accession>A0A7S0J6S8</accession>